<gene>
    <name evidence="10" type="ORF">UFOPK2242_01331</name>
</gene>
<proteinExistence type="inferred from homology"/>
<dbReference type="Pfam" id="PF00266">
    <property type="entry name" value="Aminotran_5"/>
    <property type="match status" value="1"/>
</dbReference>
<name>A0A6J6M3S6_9ZZZZ</name>
<keyword evidence="6" id="KW-0663">Pyridoxal phosphate</keyword>
<protein>
    <recommendedName>
        <fullName evidence="3">cysteine desulfurase</fullName>
        <ecNumber evidence="3">2.8.1.7</ecNumber>
    </recommendedName>
</protein>
<dbReference type="Gene3D" id="3.40.640.10">
    <property type="entry name" value="Type I PLP-dependent aspartate aminotransferase-like (Major domain)"/>
    <property type="match status" value="1"/>
</dbReference>
<evidence type="ECO:0000256" key="8">
    <source>
        <dbReference type="ARBA" id="ARBA00023014"/>
    </source>
</evidence>
<dbReference type="InterPro" id="IPR015421">
    <property type="entry name" value="PyrdxlP-dep_Trfase_major"/>
</dbReference>
<comment type="similarity">
    <text evidence="2">Belongs to the class-V pyridoxal-phosphate-dependent aminotransferase family. NifS/IscS subfamily.</text>
</comment>
<dbReference type="EMBL" id="CAEZWM010000199">
    <property type="protein sequence ID" value="CAB4668542.1"/>
    <property type="molecule type" value="Genomic_DNA"/>
</dbReference>
<dbReference type="PANTHER" id="PTHR11601:SF34">
    <property type="entry name" value="CYSTEINE DESULFURASE"/>
    <property type="match status" value="1"/>
</dbReference>
<dbReference type="InterPro" id="IPR020578">
    <property type="entry name" value="Aminotrans_V_PyrdxlP_BS"/>
</dbReference>
<dbReference type="InterPro" id="IPR015422">
    <property type="entry name" value="PyrdxlP-dep_Trfase_small"/>
</dbReference>
<evidence type="ECO:0000256" key="6">
    <source>
        <dbReference type="ARBA" id="ARBA00022898"/>
    </source>
</evidence>
<comment type="cofactor">
    <cofactor evidence="1">
        <name>pyridoxal 5'-phosphate</name>
        <dbReference type="ChEBI" id="CHEBI:597326"/>
    </cofactor>
</comment>
<dbReference type="Gene3D" id="3.90.1150.10">
    <property type="entry name" value="Aspartate Aminotransferase, domain 1"/>
    <property type="match status" value="1"/>
</dbReference>
<evidence type="ECO:0000256" key="4">
    <source>
        <dbReference type="ARBA" id="ARBA00022679"/>
    </source>
</evidence>
<dbReference type="InterPro" id="IPR016454">
    <property type="entry name" value="Cysteine_dSase"/>
</dbReference>
<evidence type="ECO:0000259" key="9">
    <source>
        <dbReference type="Pfam" id="PF00266"/>
    </source>
</evidence>
<evidence type="ECO:0000256" key="7">
    <source>
        <dbReference type="ARBA" id="ARBA00023004"/>
    </source>
</evidence>
<keyword evidence="8" id="KW-0411">Iron-sulfur</keyword>
<dbReference type="SUPFAM" id="SSF53383">
    <property type="entry name" value="PLP-dependent transferases"/>
    <property type="match status" value="1"/>
</dbReference>
<dbReference type="GO" id="GO:0046872">
    <property type="term" value="F:metal ion binding"/>
    <property type="evidence" value="ECO:0007669"/>
    <property type="project" value="UniProtKB-KW"/>
</dbReference>
<dbReference type="PANTHER" id="PTHR11601">
    <property type="entry name" value="CYSTEINE DESULFURYLASE FAMILY MEMBER"/>
    <property type="match status" value="1"/>
</dbReference>
<dbReference type="PIRSF" id="PIRSF005572">
    <property type="entry name" value="NifS"/>
    <property type="match status" value="1"/>
</dbReference>
<dbReference type="InterPro" id="IPR000192">
    <property type="entry name" value="Aminotrans_V_dom"/>
</dbReference>
<dbReference type="GO" id="GO:0051536">
    <property type="term" value="F:iron-sulfur cluster binding"/>
    <property type="evidence" value="ECO:0007669"/>
    <property type="project" value="UniProtKB-KW"/>
</dbReference>
<reference evidence="10" key="1">
    <citation type="submission" date="2020-05" db="EMBL/GenBank/DDBJ databases">
        <authorList>
            <person name="Chiriac C."/>
            <person name="Salcher M."/>
            <person name="Ghai R."/>
            <person name="Kavagutti S V."/>
        </authorList>
    </citation>
    <scope>NUCLEOTIDE SEQUENCE</scope>
</reference>
<sequence>MMRHYLDHASASPLRPTAFEAMLPYLRDHYADPGRLHAEGLTTRVALEVAREQVADLLGARPREIVFTSGGTEAANTAVFGAVSRAFDQFPERSPHIVASAIEHSCVGDSIEREVAQRSGSISIVGCDDEGLISPEEIASAIRPETSLVAIQMANHEVGSVQPVDEAVRAIRAAAKECGATPLILCDAASAVGHIPVDLAALDVDLAIISAHKFGGPKGAGAMFVRRGLRIPPLMLGGAQERARRAGLEDVAAMVGFGAAAQEVATNLADESAANTAQTELIAKYCSEIEGVTRVGPLDPAKRLPHVLCMTINDVEAEPVLLALDARGIAVHSGSACSSEVLEPSPVLLAMGAEADRSLRVSVGWSTTLADAEAFGPALEAVLRDLRQLRP</sequence>
<keyword evidence="5" id="KW-0479">Metal-binding</keyword>
<dbReference type="GO" id="GO:0031071">
    <property type="term" value="F:cysteine desulfurase activity"/>
    <property type="evidence" value="ECO:0007669"/>
    <property type="project" value="UniProtKB-EC"/>
</dbReference>
<evidence type="ECO:0000256" key="5">
    <source>
        <dbReference type="ARBA" id="ARBA00022723"/>
    </source>
</evidence>
<dbReference type="AlphaFoldDB" id="A0A6J6M3S6"/>
<evidence type="ECO:0000256" key="2">
    <source>
        <dbReference type="ARBA" id="ARBA00006490"/>
    </source>
</evidence>
<dbReference type="Gene3D" id="1.10.260.50">
    <property type="match status" value="1"/>
</dbReference>
<feature type="domain" description="Aminotransferase class V" evidence="9">
    <location>
        <begin position="4"/>
        <end position="375"/>
    </location>
</feature>
<evidence type="ECO:0000313" key="10">
    <source>
        <dbReference type="EMBL" id="CAB4668542.1"/>
    </source>
</evidence>
<dbReference type="PROSITE" id="PS00595">
    <property type="entry name" value="AA_TRANSFER_CLASS_5"/>
    <property type="match status" value="1"/>
</dbReference>
<organism evidence="10">
    <name type="scientific">freshwater metagenome</name>
    <dbReference type="NCBI Taxonomy" id="449393"/>
    <lineage>
        <taxon>unclassified sequences</taxon>
        <taxon>metagenomes</taxon>
        <taxon>ecological metagenomes</taxon>
    </lineage>
</organism>
<accession>A0A6J6M3S6</accession>
<dbReference type="EC" id="2.8.1.7" evidence="3"/>
<keyword evidence="4" id="KW-0808">Transferase</keyword>
<dbReference type="InterPro" id="IPR015424">
    <property type="entry name" value="PyrdxlP-dep_Trfase"/>
</dbReference>
<evidence type="ECO:0000256" key="3">
    <source>
        <dbReference type="ARBA" id="ARBA00012239"/>
    </source>
</evidence>
<keyword evidence="7" id="KW-0408">Iron</keyword>
<evidence type="ECO:0000256" key="1">
    <source>
        <dbReference type="ARBA" id="ARBA00001933"/>
    </source>
</evidence>